<dbReference type="Proteomes" id="UP000076321">
    <property type="component" value="Unassembled WGS sequence"/>
</dbReference>
<evidence type="ECO:0000313" key="6">
    <source>
        <dbReference type="Proteomes" id="UP000186883"/>
    </source>
</evidence>
<dbReference type="SUPFAM" id="SSF52540">
    <property type="entry name" value="P-loop containing nucleoside triphosphate hydrolases"/>
    <property type="match status" value="1"/>
</dbReference>
<name>A0A154MTH4_9PSEU</name>
<dbReference type="RefSeq" id="WP_061986136.1">
    <property type="nucleotide sequence ID" value="NZ_FOPQ01000008.1"/>
</dbReference>
<reference evidence="4 6" key="2">
    <citation type="submission" date="2016-11" db="EMBL/GenBank/DDBJ databases">
        <title>Genome sequencing of Amycolatopsis regifaucium.</title>
        <authorList>
            <person name="Mayilraj S."/>
            <person name="Kaur N."/>
        </authorList>
    </citation>
    <scope>NUCLEOTIDE SEQUENCE [LARGE SCALE GENOMIC DNA]</scope>
    <source>
        <strain evidence="4 6">GY080</strain>
    </source>
</reference>
<proteinExistence type="predicted"/>
<dbReference type="NCBIfam" id="TIGR04075">
    <property type="entry name" value="bacter_Pnkp"/>
    <property type="match status" value="1"/>
</dbReference>
<dbReference type="InterPro" id="IPR029052">
    <property type="entry name" value="Metallo-depent_PP-like"/>
</dbReference>
<dbReference type="Pfam" id="PF16542">
    <property type="entry name" value="PNKP_ligase"/>
    <property type="match status" value="1"/>
</dbReference>
<dbReference type="PANTHER" id="PTHR42850">
    <property type="entry name" value="METALLOPHOSPHOESTERASE"/>
    <property type="match status" value="1"/>
</dbReference>
<dbReference type="InterPro" id="IPR032380">
    <property type="entry name" value="PNKP_ligase_dom"/>
</dbReference>
<dbReference type="Gene3D" id="3.30.470.30">
    <property type="entry name" value="DNA ligase/mRNA capping enzyme"/>
    <property type="match status" value="2"/>
</dbReference>
<dbReference type="GO" id="GO:0016301">
    <property type="term" value="F:kinase activity"/>
    <property type="evidence" value="ECO:0007669"/>
    <property type="project" value="UniProtKB-KW"/>
</dbReference>
<keyword evidence="6" id="KW-1185">Reference proteome</keyword>
<keyword evidence="3" id="KW-0808">Transferase</keyword>
<gene>
    <name evidence="4" type="ORF">ATP06_0214340</name>
    <name evidence="3" type="ORF">AVL48_23580</name>
</gene>
<sequence length="830" mass="91354">MKLTIPDMSLVVLVGASGSGKSTFARTHFAPTQVLSSDYFRGLVADDENDQSASAAAFDVLHYVAAKRLEAGRVTVIDATNVQRSSRASLLKLAKEYDVLPTAIVLDLPAKVCQERNESRPDRDFGEHVVRRQRGELHRSLKSLEREGFRRVHVLRSEAEIAEAEIVVEPLRNDRRELTGPFDVIGDVHGCREELEELLTELGYVDGVHPEGRTAVFVGDLVDRGPDTPGVLRRVMAMAEAGSALVVCGNHEQKLVRALNGRKVQATHGLAESLEQLSSQDDGFRAKAHAFCEGLIAHYVLDDGKLVVAHAGLPEKYHGRASGRVRSTALYGDTTGETDEYGLPVRLPWARDYRGTAMVLYGHTPTLEPEWINKTMCLDTGCVFGGKLTALRYPEREVVSVKAKKVWYEPARPLQPERPLGGREPAVLELGDVTGKRIIQTHHHGRVGVSAEQSAAALEVMSRFAVDPRWLPYLPPTMAPCSTSSSDDYLEHPEEAFAEFRAAGVQSVVCEEKHMGSRAVVLVCRDEDVAPARFGIRGSGAVYTRTGRPFFTPEQNARLLSGVREAASELFEELDTGWLLLDTELLPWSAKAGSLISGQYAAVGAAAQAVLPTAVASLDAAAGRGVDVSELLTRTRVRESTVDAYRQAYRRYCWPTDGLDGVRLAPFQVLASEGRSYHDRPHEWHLSLLDRLTGDLFTRTRTLAVDTTDPAAVARGVEWWLELTGAGGEGMVVKPAANLTRGTRGLVQPGVKVRGREYLRIIYGPDYTLPENLDRLRKRGLNRKRALALREYALGLEALERLARGEPLWRVHECVFAVLALESDPVDPRL</sequence>
<evidence type="ECO:0000313" key="3">
    <source>
        <dbReference type="EMBL" id="KZB87596.1"/>
    </source>
</evidence>
<dbReference type="AlphaFoldDB" id="A0A154MTH4"/>
<dbReference type="SUPFAM" id="SSF56300">
    <property type="entry name" value="Metallo-dependent phosphatases"/>
    <property type="match status" value="1"/>
</dbReference>
<dbReference type="Gene3D" id="3.40.50.300">
    <property type="entry name" value="P-loop containing nucleotide triphosphate hydrolases"/>
    <property type="match status" value="1"/>
</dbReference>
<keyword evidence="3" id="KW-0418">Kinase</keyword>
<dbReference type="GO" id="GO:0016791">
    <property type="term" value="F:phosphatase activity"/>
    <property type="evidence" value="ECO:0007669"/>
    <property type="project" value="TreeGrafter"/>
</dbReference>
<organism evidence="3 5">
    <name type="scientific">Amycolatopsis regifaucium</name>
    <dbReference type="NCBI Taxonomy" id="546365"/>
    <lineage>
        <taxon>Bacteria</taxon>
        <taxon>Bacillati</taxon>
        <taxon>Actinomycetota</taxon>
        <taxon>Actinomycetes</taxon>
        <taxon>Pseudonocardiales</taxon>
        <taxon>Pseudonocardiaceae</taxon>
        <taxon>Amycolatopsis</taxon>
    </lineage>
</organism>
<dbReference type="Pfam" id="PF00149">
    <property type="entry name" value="Metallophos"/>
    <property type="match status" value="1"/>
</dbReference>
<accession>A0A154MTH4</accession>
<dbReference type="SUPFAM" id="SSF56091">
    <property type="entry name" value="DNA ligase/mRNA capping enzyme, catalytic domain"/>
    <property type="match status" value="1"/>
</dbReference>
<dbReference type="EMBL" id="LOBU02000012">
    <property type="protein sequence ID" value="OKA08425.1"/>
    <property type="molecule type" value="Genomic_DNA"/>
</dbReference>
<dbReference type="CDD" id="cd07423">
    <property type="entry name" value="MPP_Prp_like"/>
    <property type="match status" value="1"/>
</dbReference>
<dbReference type="OrthoDB" id="9807890at2"/>
<dbReference type="EMBL" id="LQCI01000003">
    <property type="protein sequence ID" value="KZB87596.1"/>
    <property type="molecule type" value="Genomic_DNA"/>
</dbReference>
<dbReference type="Proteomes" id="UP000186883">
    <property type="component" value="Unassembled WGS sequence"/>
</dbReference>
<comment type="caution">
    <text evidence="3">The sequence shown here is derived from an EMBL/GenBank/DDBJ whole genome shotgun (WGS) entry which is preliminary data.</text>
</comment>
<dbReference type="PANTHER" id="PTHR42850:SF7">
    <property type="entry name" value="BIS(5'-NUCLEOSYL)-TETRAPHOSPHATASE PRPE [ASYMMETRICAL]"/>
    <property type="match status" value="1"/>
</dbReference>
<reference evidence="3 5" key="1">
    <citation type="submission" date="2015-12" db="EMBL/GenBank/DDBJ databases">
        <title>Amycolatopsis regifaucium genome sequencing and assembly.</title>
        <authorList>
            <person name="Mayilraj S."/>
        </authorList>
    </citation>
    <scope>NUCLEOTIDE SEQUENCE [LARGE SCALE GENOMIC DNA]</scope>
    <source>
        <strain evidence="3 5">GY080</strain>
    </source>
</reference>
<dbReference type="InterPro" id="IPR041780">
    <property type="entry name" value="MPP_PrpE-like"/>
</dbReference>
<dbReference type="InterPro" id="IPR050126">
    <property type="entry name" value="Ap4A_hydrolase"/>
</dbReference>
<dbReference type="Pfam" id="PF13671">
    <property type="entry name" value="AAA_33"/>
    <property type="match status" value="1"/>
</dbReference>
<evidence type="ECO:0000259" key="1">
    <source>
        <dbReference type="Pfam" id="PF00149"/>
    </source>
</evidence>
<evidence type="ECO:0000313" key="5">
    <source>
        <dbReference type="Proteomes" id="UP000076321"/>
    </source>
</evidence>
<dbReference type="InterPro" id="IPR004843">
    <property type="entry name" value="Calcineurin-like_PHP"/>
</dbReference>
<dbReference type="GO" id="GO:0005737">
    <property type="term" value="C:cytoplasm"/>
    <property type="evidence" value="ECO:0007669"/>
    <property type="project" value="TreeGrafter"/>
</dbReference>
<feature type="domain" description="Polynucleotide kinase-phosphatase ligase" evidence="2">
    <location>
        <begin position="456"/>
        <end position="825"/>
    </location>
</feature>
<dbReference type="InterPro" id="IPR024028">
    <property type="entry name" value="PNKP_bac"/>
</dbReference>
<evidence type="ECO:0000313" key="4">
    <source>
        <dbReference type="EMBL" id="OKA08425.1"/>
    </source>
</evidence>
<dbReference type="Gene3D" id="3.60.21.10">
    <property type="match status" value="1"/>
</dbReference>
<protein>
    <submittedName>
        <fullName evidence="3">Polynucleotide kinase-phosphatase</fullName>
    </submittedName>
</protein>
<feature type="domain" description="Calcineurin-like phosphoesterase" evidence="1">
    <location>
        <begin position="181"/>
        <end position="365"/>
    </location>
</feature>
<dbReference type="InterPro" id="IPR027417">
    <property type="entry name" value="P-loop_NTPase"/>
</dbReference>
<evidence type="ECO:0000259" key="2">
    <source>
        <dbReference type="Pfam" id="PF16542"/>
    </source>
</evidence>